<dbReference type="GO" id="GO:0000981">
    <property type="term" value="F:DNA-binding transcription factor activity, RNA polymerase II-specific"/>
    <property type="evidence" value="ECO:0007669"/>
    <property type="project" value="TreeGrafter"/>
</dbReference>
<sequence>MKIETLTEEPKMETTPVKPNTSSSPHKASPLFKTAGGIPQLDKRSPFVLLKNIYRSSGGYQCEHCDQSVASVSQLMEHRKRHSSFVCEKCGLSFERHADFTEHQCVPEPFFLCNMCDRSFSTRPNLKRHRLMHVKDGRKCPTCGVLF</sequence>
<feature type="compositionally biased region" description="Polar residues" evidence="6">
    <location>
        <begin position="17"/>
        <end position="26"/>
    </location>
</feature>
<evidence type="ECO:0000256" key="5">
    <source>
        <dbReference type="PROSITE-ProRule" id="PRU00042"/>
    </source>
</evidence>
<dbReference type="PROSITE" id="PS00028">
    <property type="entry name" value="ZINC_FINGER_C2H2_1"/>
    <property type="match status" value="2"/>
</dbReference>
<name>G3PET8_GASAC</name>
<evidence type="ECO:0000256" key="1">
    <source>
        <dbReference type="ARBA" id="ARBA00022723"/>
    </source>
</evidence>
<feature type="region of interest" description="Disordered" evidence="6">
    <location>
        <begin position="1"/>
        <end position="37"/>
    </location>
</feature>
<feature type="compositionally biased region" description="Basic and acidic residues" evidence="6">
    <location>
        <begin position="1"/>
        <end position="12"/>
    </location>
</feature>
<evidence type="ECO:0000256" key="4">
    <source>
        <dbReference type="ARBA" id="ARBA00022833"/>
    </source>
</evidence>
<reference evidence="8" key="1">
    <citation type="submission" date="2006-01" db="EMBL/GenBank/DDBJ databases">
        <authorList>
            <person name="Lindblad-Toh K."/>
            <person name="Mauceli E."/>
            <person name="Grabherr M."/>
            <person name="Chang J.L."/>
            <person name="Lander E.S."/>
        </authorList>
    </citation>
    <scope>NUCLEOTIDE SEQUENCE [LARGE SCALE GENOMIC DNA]</scope>
</reference>
<dbReference type="Gene3D" id="3.30.160.60">
    <property type="entry name" value="Classic Zinc Finger"/>
    <property type="match status" value="2"/>
</dbReference>
<organism evidence="8">
    <name type="scientific">Gasterosteus aculeatus</name>
    <name type="common">Three-spined stickleback</name>
    <dbReference type="NCBI Taxonomy" id="69293"/>
    <lineage>
        <taxon>Eukaryota</taxon>
        <taxon>Metazoa</taxon>
        <taxon>Chordata</taxon>
        <taxon>Craniata</taxon>
        <taxon>Vertebrata</taxon>
        <taxon>Euteleostomi</taxon>
        <taxon>Actinopterygii</taxon>
        <taxon>Neopterygii</taxon>
        <taxon>Teleostei</taxon>
        <taxon>Neoteleostei</taxon>
        <taxon>Acanthomorphata</taxon>
        <taxon>Eupercaria</taxon>
        <taxon>Perciformes</taxon>
        <taxon>Cottioidei</taxon>
        <taxon>Gasterosteales</taxon>
        <taxon>Gasterosteidae</taxon>
        <taxon>Gasterosteus</taxon>
    </lineage>
</organism>
<evidence type="ECO:0000313" key="8">
    <source>
        <dbReference type="Ensembl" id="ENSGACP00000016112.1"/>
    </source>
</evidence>
<keyword evidence="4" id="KW-0862">Zinc</keyword>
<evidence type="ECO:0000256" key="2">
    <source>
        <dbReference type="ARBA" id="ARBA00022737"/>
    </source>
</evidence>
<dbReference type="Ensembl" id="ENSGACT00000016143.1">
    <property type="protein sequence ID" value="ENSGACP00000016112.1"/>
    <property type="gene ID" value="ENSGACG00000012179.1"/>
</dbReference>
<dbReference type="SUPFAM" id="SSF57667">
    <property type="entry name" value="beta-beta-alpha zinc fingers"/>
    <property type="match status" value="1"/>
</dbReference>
<dbReference type="InParanoid" id="G3PET8"/>
<dbReference type="STRING" id="69293.ENSGACP00000016112"/>
<dbReference type="GO" id="GO:0000977">
    <property type="term" value="F:RNA polymerase II transcription regulatory region sequence-specific DNA binding"/>
    <property type="evidence" value="ECO:0007669"/>
    <property type="project" value="TreeGrafter"/>
</dbReference>
<evidence type="ECO:0000256" key="6">
    <source>
        <dbReference type="SAM" id="MobiDB-lite"/>
    </source>
</evidence>
<dbReference type="AlphaFoldDB" id="G3PET8"/>
<dbReference type="eggNOG" id="KOG1721">
    <property type="taxonomic scope" value="Eukaryota"/>
</dbReference>
<dbReference type="GO" id="GO:0008270">
    <property type="term" value="F:zinc ion binding"/>
    <property type="evidence" value="ECO:0007669"/>
    <property type="project" value="UniProtKB-KW"/>
</dbReference>
<dbReference type="GO" id="GO:0005634">
    <property type="term" value="C:nucleus"/>
    <property type="evidence" value="ECO:0007669"/>
    <property type="project" value="TreeGrafter"/>
</dbReference>
<dbReference type="Pfam" id="PF00096">
    <property type="entry name" value="zf-C2H2"/>
    <property type="match status" value="3"/>
</dbReference>
<reference evidence="8" key="2">
    <citation type="submission" date="2024-04" db="UniProtKB">
        <authorList>
            <consortium name="Ensembl"/>
        </authorList>
    </citation>
    <scope>IDENTIFICATION</scope>
</reference>
<dbReference type="Bgee" id="ENSGACG00000012179">
    <property type="expression patterns" value="Expressed in heart and 13 other cell types or tissues"/>
</dbReference>
<feature type="domain" description="C2H2-type" evidence="7">
    <location>
        <begin position="60"/>
        <end position="83"/>
    </location>
</feature>
<feature type="domain" description="C2H2-type" evidence="7">
    <location>
        <begin position="111"/>
        <end position="138"/>
    </location>
</feature>
<accession>G3PET8</accession>
<keyword evidence="2" id="KW-0677">Repeat</keyword>
<proteinExistence type="predicted"/>
<dbReference type="SMART" id="SM00355">
    <property type="entry name" value="ZnF_C2H2"/>
    <property type="match status" value="3"/>
</dbReference>
<dbReference type="PANTHER" id="PTHR24409">
    <property type="entry name" value="ZINC FINGER PROTEIN 142"/>
    <property type="match status" value="1"/>
</dbReference>
<keyword evidence="1" id="KW-0479">Metal-binding</keyword>
<dbReference type="InterPro" id="IPR013087">
    <property type="entry name" value="Znf_C2H2_type"/>
</dbReference>
<dbReference type="PROSITE" id="PS50157">
    <property type="entry name" value="ZINC_FINGER_C2H2_2"/>
    <property type="match status" value="2"/>
</dbReference>
<evidence type="ECO:0000256" key="3">
    <source>
        <dbReference type="ARBA" id="ARBA00022771"/>
    </source>
</evidence>
<keyword evidence="3 5" id="KW-0863">Zinc-finger</keyword>
<protein>
    <recommendedName>
        <fullName evidence="7">C2H2-type domain-containing protein</fullName>
    </recommendedName>
</protein>
<dbReference type="InterPro" id="IPR036236">
    <property type="entry name" value="Znf_C2H2_sf"/>
</dbReference>
<evidence type="ECO:0000259" key="7">
    <source>
        <dbReference type="PROSITE" id="PS50157"/>
    </source>
</evidence>
<dbReference type="PANTHER" id="PTHR24409:SF295">
    <property type="entry name" value="AZ2-RELATED"/>
    <property type="match status" value="1"/>
</dbReference>